<dbReference type="OrthoDB" id="148818at2"/>
<dbReference type="Proteomes" id="UP000248806">
    <property type="component" value="Unassembled WGS sequence"/>
</dbReference>
<gene>
    <name evidence="1" type="ORF">EI42_00312</name>
</gene>
<dbReference type="AlphaFoldDB" id="A0A326UBZ8"/>
<comment type="caution">
    <text evidence="1">The sequence shown here is derived from an EMBL/GenBank/DDBJ whole genome shotgun (WGS) entry which is preliminary data.</text>
</comment>
<evidence type="ECO:0008006" key="3">
    <source>
        <dbReference type="Google" id="ProtNLM"/>
    </source>
</evidence>
<accession>A0A326UBZ8</accession>
<proteinExistence type="predicted"/>
<sequence length="264" mass="29581">MPQSGLPGSLWQGPLRDLALIVYQVRRVRAFGRLTIRNTERLSISHLYFRAGKLVHCIGNRGDIRSTLQELQAWTQGMVRFERGAITRDVTLNETHERLFEETLQRLHRSGVIQMPTVPCVVEGTAVTVSETQALLTPLEWRILIEGTRRAALVIARLVGSQEALAVLRDILDDLSTAFPLFAHLQFSSAGYLQLADQTLLDRYPRNELLEGFSALIETCFYFCAPLVGEREAHTLTMQALHELAPALSGLGVLRIERPLLSQG</sequence>
<name>A0A326UBZ8_THEHA</name>
<dbReference type="EMBL" id="QKUF01000001">
    <property type="protein sequence ID" value="PZW36142.1"/>
    <property type="molecule type" value="Genomic_DNA"/>
</dbReference>
<keyword evidence="2" id="KW-1185">Reference proteome</keyword>
<dbReference type="RefSeq" id="WP_137686089.1">
    <property type="nucleotide sequence ID" value="NZ_BIFX01000001.1"/>
</dbReference>
<protein>
    <recommendedName>
        <fullName evidence="3">DUF4388 domain-containing protein</fullName>
    </recommendedName>
</protein>
<organism evidence="1 2">
    <name type="scientific">Thermosporothrix hazakensis</name>
    <dbReference type="NCBI Taxonomy" id="644383"/>
    <lineage>
        <taxon>Bacteria</taxon>
        <taxon>Bacillati</taxon>
        <taxon>Chloroflexota</taxon>
        <taxon>Ktedonobacteria</taxon>
        <taxon>Ktedonobacterales</taxon>
        <taxon>Thermosporotrichaceae</taxon>
        <taxon>Thermosporothrix</taxon>
    </lineage>
</organism>
<evidence type="ECO:0000313" key="2">
    <source>
        <dbReference type="Proteomes" id="UP000248806"/>
    </source>
</evidence>
<reference evidence="1 2" key="1">
    <citation type="submission" date="2018-06" db="EMBL/GenBank/DDBJ databases">
        <title>Genomic Encyclopedia of Archaeal and Bacterial Type Strains, Phase II (KMG-II): from individual species to whole genera.</title>
        <authorList>
            <person name="Goeker M."/>
        </authorList>
    </citation>
    <scope>NUCLEOTIDE SEQUENCE [LARGE SCALE GENOMIC DNA]</scope>
    <source>
        <strain evidence="1 2">ATCC BAA-1881</strain>
    </source>
</reference>
<evidence type="ECO:0000313" key="1">
    <source>
        <dbReference type="EMBL" id="PZW36142.1"/>
    </source>
</evidence>